<name>A0A1Q6F3Q1_9BACT</name>
<dbReference type="RefSeq" id="WP_278339502.1">
    <property type="nucleotide sequence ID" value="NZ_BAAFLA010000010.1"/>
</dbReference>
<proteinExistence type="predicted"/>
<organism evidence="1 2">
    <name type="scientific">Alistipes putredinis</name>
    <dbReference type="NCBI Taxonomy" id="28117"/>
    <lineage>
        <taxon>Bacteria</taxon>
        <taxon>Pseudomonadati</taxon>
        <taxon>Bacteroidota</taxon>
        <taxon>Bacteroidia</taxon>
        <taxon>Bacteroidales</taxon>
        <taxon>Rikenellaceae</taxon>
        <taxon>Alistipes</taxon>
    </lineage>
</organism>
<evidence type="ECO:0000313" key="1">
    <source>
        <dbReference type="EMBL" id="OKY93342.1"/>
    </source>
</evidence>
<gene>
    <name evidence="1" type="ORF">BHV66_09425</name>
</gene>
<comment type="caution">
    <text evidence="1">The sequence shown here is derived from an EMBL/GenBank/DDBJ whole genome shotgun (WGS) entry which is preliminary data.</text>
</comment>
<sequence length="96" mass="11189">MTYPIIPELYGIVARKLLDEIGEKSFYSGSFLFDYGSKECRFVASIVIYRSKECLPEGDADRIDDLVPVWWEFHTSDQAGERPNDFSFSELKEYLF</sequence>
<dbReference type="AlphaFoldDB" id="A0A1Q6F3Q1"/>
<dbReference type="Proteomes" id="UP000187417">
    <property type="component" value="Unassembled WGS sequence"/>
</dbReference>
<evidence type="ECO:0000313" key="2">
    <source>
        <dbReference type="Proteomes" id="UP000187417"/>
    </source>
</evidence>
<reference evidence="1 2" key="1">
    <citation type="journal article" date="2016" name="Nat. Biotechnol.">
        <title>Measurement of bacterial replication rates in microbial communities.</title>
        <authorList>
            <person name="Brown C.T."/>
            <person name="Olm M.R."/>
            <person name="Thomas B.C."/>
            <person name="Banfield J.F."/>
        </authorList>
    </citation>
    <scope>NUCLEOTIDE SEQUENCE [LARGE SCALE GENOMIC DNA]</scope>
    <source>
        <strain evidence="1">CAG:67_53_122</strain>
    </source>
</reference>
<dbReference type="EMBL" id="MNQH01000038">
    <property type="protein sequence ID" value="OKY93342.1"/>
    <property type="molecule type" value="Genomic_DNA"/>
</dbReference>
<protein>
    <submittedName>
        <fullName evidence="1">Uncharacterized protein</fullName>
    </submittedName>
</protein>
<accession>A0A1Q6F3Q1</accession>